<feature type="region of interest" description="Disordered" evidence="1">
    <location>
        <begin position="2014"/>
        <end position="2039"/>
    </location>
</feature>
<feature type="compositionally biased region" description="Low complexity" evidence="1">
    <location>
        <begin position="94"/>
        <end position="107"/>
    </location>
</feature>
<feature type="compositionally biased region" description="Polar residues" evidence="1">
    <location>
        <begin position="1975"/>
        <end position="1984"/>
    </location>
</feature>
<dbReference type="EMBL" id="LSYV01000017">
    <property type="protein sequence ID" value="KXZ50490.1"/>
    <property type="molecule type" value="Genomic_DNA"/>
</dbReference>
<proteinExistence type="predicted"/>
<feature type="compositionally biased region" description="Acidic residues" evidence="1">
    <location>
        <begin position="412"/>
        <end position="436"/>
    </location>
</feature>
<feature type="compositionally biased region" description="Pro residues" evidence="1">
    <location>
        <begin position="599"/>
        <end position="631"/>
    </location>
</feature>
<feature type="compositionally biased region" description="Gly residues" evidence="1">
    <location>
        <begin position="1393"/>
        <end position="1405"/>
    </location>
</feature>
<protein>
    <recommendedName>
        <fullName evidence="2">DUF7811 domain-containing protein</fullName>
    </recommendedName>
</protein>
<feature type="compositionally biased region" description="Acidic residues" evidence="1">
    <location>
        <begin position="652"/>
        <end position="663"/>
    </location>
</feature>
<comment type="caution">
    <text evidence="3">The sequence shown here is derived from an EMBL/GenBank/DDBJ whole genome shotgun (WGS) entry which is preliminary data.</text>
</comment>
<feature type="compositionally biased region" description="Basic residues" evidence="1">
    <location>
        <begin position="397"/>
        <end position="407"/>
    </location>
</feature>
<feature type="compositionally biased region" description="Low complexity" evidence="1">
    <location>
        <begin position="971"/>
        <end position="985"/>
    </location>
</feature>
<reference evidence="4" key="1">
    <citation type="journal article" date="2016" name="Nat. Commun.">
        <title>The Gonium pectorale genome demonstrates co-option of cell cycle regulation during the evolution of multicellularity.</title>
        <authorList>
            <person name="Hanschen E.R."/>
            <person name="Marriage T.N."/>
            <person name="Ferris P.J."/>
            <person name="Hamaji T."/>
            <person name="Toyoda A."/>
            <person name="Fujiyama A."/>
            <person name="Neme R."/>
            <person name="Noguchi H."/>
            <person name="Minakuchi Y."/>
            <person name="Suzuki M."/>
            <person name="Kawai-Toyooka H."/>
            <person name="Smith D.R."/>
            <person name="Sparks H."/>
            <person name="Anderson J."/>
            <person name="Bakaric R."/>
            <person name="Luria V."/>
            <person name="Karger A."/>
            <person name="Kirschner M.W."/>
            <person name="Durand P.M."/>
            <person name="Michod R.E."/>
            <person name="Nozaki H."/>
            <person name="Olson B.J."/>
        </authorList>
    </citation>
    <scope>NUCLEOTIDE SEQUENCE [LARGE SCALE GENOMIC DNA]</scope>
    <source>
        <strain evidence="4">NIES-2863</strain>
    </source>
</reference>
<feature type="compositionally biased region" description="Basic and acidic residues" evidence="1">
    <location>
        <begin position="521"/>
        <end position="533"/>
    </location>
</feature>
<name>A0A150GMD6_GONPE</name>
<evidence type="ECO:0000256" key="1">
    <source>
        <dbReference type="SAM" id="MobiDB-lite"/>
    </source>
</evidence>
<feature type="compositionally biased region" description="Basic and acidic residues" evidence="1">
    <location>
        <begin position="578"/>
        <end position="594"/>
    </location>
</feature>
<feature type="compositionally biased region" description="Low complexity" evidence="1">
    <location>
        <begin position="1359"/>
        <end position="1373"/>
    </location>
</feature>
<evidence type="ECO:0000259" key="2">
    <source>
        <dbReference type="Pfam" id="PF25103"/>
    </source>
</evidence>
<feature type="compositionally biased region" description="Low complexity" evidence="1">
    <location>
        <begin position="913"/>
        <end position="944"/>
    </location>
</feature>
<keyword evidence="4" id="KW-1185">Reference proteome</keyword>
<feature type="compositionally biased region" description="Basic residues" evidence="1">
    <location>
        <begin position="1632"/>
        <end position="1645"/>
    </location>
</feature>
<dbReference type="STRING" id="33097.A0A150GMD6"/>
<feature type="region of interest" description="Disordered" evidence="1">
    <location>
        <begin position="849"/>
        <end position="987"/>
    </location>
</feature>
<dbReference type="Pfam" id="PF25103">
    <property type="entry name" value="DUF7811"/>
    <property type="match status" value="1"/>
</dbReference>
<organism evidence="3 4">
    <name type="scientific">Gonium pectorale</name>
    <name type="common">Green alga</name>
    <dbReference type="NCBI Taxonomy" id="33097"/>
    <lineage>
        <taxon>Eukaryota</taxon>
        <taxon>Viridiplantae</taxon>
        <taxon>Chlorophyta</taxon>
        <taxon>core chlorophytes</taxon>
        <taxon>Chlorophyceae</taxon>
        <taxon>CS clade</taxon>
        <taxon>Chlamydomonadales</taxon>
        <taxon>Volvocaceae</taxon>
        <taxon>Gonium</taxon>
    </lineage>
</organism>
<sequence length="2264" mass="232480">MSQPIEFHASMLLMGSTTDLGALRTHDAIQERQAKVVDATRRLLQSESMVNMLQEAGVELPTIEDLNMGRKRAATAHARGGGDWRSALNKNHGHPQAGGAATAPGEAGTSGGDSGTGAAPEDTAAAAAAAEQSAAAAGQAKETPRKKEQRGGWRKLVARDGAEEVERNPVVRRLKKLRHKVLYGKIGEKAYDRYRAMLRAHLTWRDILRPNMSTYKRKGHNQPGFSRWLDRAITEEQRQEVRHEAARVIQRAWRAFKQFRIDTVMQHVRNYEMGAYEWSDDDSDTSDSSSESSSDDGEGKGDKKGKKGKKSKRGKSAGAKRKDPVKKAILQAVAGAMDEDAMGDAIVAGAPKRLARRRKKKKSTAGEGGGSDGEGEGGAVEGGEEGEAGEGEDGGGKKGRKGKKGKKGGAGGDDEFVDDADGPDGVEGDLGGEDDSAPTSKRGKSARRKKGAKSRPATPPPEEEEDLLPSTSLHLPDVAGLLASMEANEARRSSRGVAAEASAPDTPETSRSTKKGKKGKKGGDKGGGERADGDGEEGGGLLASATDLVAALLKAHEGGTPSSSVPGGEEAGTTPVEARSRPETSHARSRRTTDTKIPSTPPTPPPPPEPEPPPPPPPPPEPEPRPPPADPTPEITPWAQPVEDTPRSLISDVDETEGDEAEGDGSGTARSGAGTGDVVGGGGKKRRKKKTKRRSEALGRISETGPSGGGGSSAYRSSYTGAGSRFTHRLTSDVPDYSKVGPSTALFDTTTDVEKRKEILARMARDAGSNWRPTGVVAEWYNMSTQMYDGDDPDKRAEAMAKVAAAVAAAGHPLWRPGGAAISDAFAKSRYLYDGDDPSKRAEAMAKVLPSGQPTWKPAGVGPGIGGSTYGRGLYEPPSDPPLSERSKFNYKELPPWKPPGVPRIDYYNYYRSSGASSSSMSSSSESGNEAAAPAAEEAVAAGETPEERARRRAARRAEKRAAREQRRAAGRASGLAGESSSAISNRYNGRKPWRFAYAVEDEPPPPGNDPAAMRFEHVVRDDKGARAKPWKYTVIAEPDQRVPYNIWGPYVDPNPYHGFRDSNQKDGDAGGGDTPRSRRLRPMSARVLRPDGGSGAADAAAAGDGNGAVGSEASSSVIPSEASRLAAADAGGDGGGGHSRPLLRRNKSMSLLELRMPMGLRRAMSARARIVVAPAPPGGIPSHIVLSPEAAAALAAEASGASVRSGASAASTGIGGRACSLGVKGRSALPAASRASASTIAPTLHGESTPPSPLQPTPPTTEPAAAEPSYPLEAYSTPRLAGSTAEGSRHGTGTGTGDGLQPEASGEGSPRPEASAEGHRSRAVSRAVSFAASTEPSRSVLLPEDTIPSFAMDPSEVADAADGAGGSAAATGDGTGADGADSARRSRSHTGTGTGGGTRSGTGTGDAAVGGEELAGLAGPLALLADAIAVGAGLLMSAVTAPLPDLASDEELELNAERSTAEVVAAAAAVAAAADAVTAALSTEPSAGPPGSPQVLPLPEGATLSPGPSAQPTPRQEPSASSQGVSSSSAGLFPFPVGDESLTHLSAEASMAAAASASPFAAPTYDESSVPPGSEPQTDRSYRSQRASGQGAASEAEATGMEDEGDEEDSSPAWLYTMPSFASDAPGRRGGMFHRPRGGMRGRWRTLDEEQGPPGPYDSSSQRGTGRRHRDRHALHPPSTADAGDDKRKRICSARGVGAFTTAGIQPFPLEPELLQCVPPHLLQQSQGPRARSAPGSPRIFITRESSSGVPAAAGAGAAPAGSDAETEVAEGAAGGVAAGPGGYSYVYGYGSPPGTAAGAAVKGEPLSRDDLPPLPAILQDPRAQEFLASRGNKILAQRRLAAKGAAQPDPRSMYELLFLGRRVEQHRRAQYVGGSLSPAPGAVGAGSGLGPVGSGASHMQRRSATAILSGPGTAATAGAAGAAPGLAALAGAHVKAQAQLYPGGGSARVLNLHGGDVQHTAPAGGGRPSPRPNSTWSDPSQAEAQLFSSGPAALGGGGAGAPVVAPVVAWGPSPPGTAPQQAPHWPPAAAGGAGGREGPVAAAISLRTNASYTQYTVMVGSRPDSKGALPGDGATRPPSGSRAGSSGSSSGVGGGSRPGAAEEAPPVLPPIAQQQARWRADDGQSAEDRPVDLEAVRENKRLVAPMPTWEEQSLCIGATFSVAATNGMDATRRVSIEGFCQSVDYLFASVQDALESELGGEVLVQERQVKSGLHEVLKLTVAVPFLFGVPPQLEVLNEAIRTGGGIVDRVRHVWLIQGGSSL</sequence>
<dbReference type="Proteomes" id="UP000075714">
    <property type="component" value="Unassembled WGS sequence"/>
</dbReference>
<accession>A0A150GMD6</accession>
<feature type="compositionally biased region" description="Acidic residues" evidence="1">
    <location>
        <begin position="382"/>
        <end position="393"/>
    </location>
</feature>
<dbReference type="InterPro" id="IPR056713">
    <property type="entry name" value="DUF7811"/>
</dbReference>
<feature type="region of interest" description="Disordered" evidence="1">
    <location>
        <begin position="1056"/>
        <end position="1145"/>
    </location>
</feature>
<feature type="compositionally biased region" description="Gly residues" evidence="1">
    <location>
        <begin position="673"/>
        <end position="682"/>
    </location>
</feature>
<feature type="region of interest" description="Disordered" evidence="1">
    <location>
        <begin position="72"/>
        <end position="155"/>
    </location>
</feature>
<feature type="compositionally biased region" description="Gly residues" evidence="1">
    <location>
        <begin position="366"/>
        <end position="381"/>
    </location>
</feature>
<gene>
    <name evidence="3" type="ORF">GPECTOR_16g665</name>
</gene>
<feature type="compositionally biased region" description="Low complexity" evidence="1">
    <location>
        <begin position="1585"/>
        <end position="1600"/>
    </location>
</feature>
<feature type="compositionally biased region" description="Low complexity" evidence="1">
    <location>
        <begin position="1520"/>
        <end position="1532"/>
    </location>
</feature>
<feature type="compositionally biased region" description="Acidic residues" evidence="1">
    <location>
        <begin position="1601"/>
        <end position="1611"/>
    </location>
</feature>
<feature type="compositionally biased region" description="Basic and acidic residues" evidence="1">
    <location>
        <begin position="946"/>
        <end position="968"/>
    </location>
</feature>
<feature type="compositionally biased region" description="Basic residues" evidence="1">
    <location>
        <begin position="1666"/>
        <end position="1676"/>
    </location>
</feature>
<feature type="region of interest" description="Disordered" evidence="1">
    <location>
        <begin position="277"/>
        <end position="721"/>
    </location>
</feature>
<feature type="compositionally biased region" description="Basic residues" evidence="1">
    <location>
        <begin position="441"/>
        <end position="453"/>
    </location>
</feature>
<feature type="region of interest" description="Disordered" evidence="1">
    <location>
        <begin position="1725"/>
        <end position="1769"/>
    </location>
</feature>
<feature type="compositionally biased region" description="Basic residues" evidence="1">
    <location>
        <begin position="303"/>
        <end position="319"/>
    </location>
</feature>
<feature type="region of interest" description="Disordered" evidence="1">
    <location>
        <begin position="1358"/>
        <end position="1408"/>
    </location>
</feature>
<evidence type="ECO:0000313" key="4">
    <source>
        <dbReference type="Proteomes" id="UP000075714"/>
    </source>
</evidence>
<feature type="compositionally biased region" description="Basic and acidic residues" evidence="1">
    <location>
        <begin position="1059"/>
        <end position="1069"/>
    </location>
</feature>
<feature type="compositionally biased region" description="Low complexity" evidence="1">
    <location>
        <begin position="2078"/>
        <end position="2091"/>
    </location>
</feature>
<feature type="compositionally biased region" description="Low complexity" evidence="1">
    <location>
        <begin position="116"/>
        <end position="140"/>
    </location>
</feature>
<dbReference type="PANTHER" id="PTHR36739:SF1">
    <property type="entry name" value="D-TAGATOSE-1,6-BISPHOSPHATE ALDOLASE SUBUNIT"/>
    <property type="match status" value="1"/>
</dbReference>
<feature type="compositionally biased region" description="Basic residues" evidence="1">
    <location>
        <begin position="683"/>
        <end position="693"/>
    </location>
</feature>
<feature type="compositionally biased region" description="Polar residues" evidence="1">
    <location>
        <begin position="1507"/>
        <end position="1519"/>
    </location>
</feature>
<feature type="region of interest" description="Disordered" evidence="1">
    <location>
        <begin position="1953"/>
        <end position="1984"/>
    </location>
</feature>
<feature type="compositionally biased region" description="Pro residues" evidence="1">
    <location>
        <begin position="1251"/>
        <end position="1262"/>
    </location>
</feature>
<feature type="compositionally biased region" description="Gly residues" evidence="1">
    <location>
        <begin position="861"/>
        <end position="870"/>
    </location>
</feature>
<dbReference type="OrthoDB" id="2018054at2759"/>
<dbReference type="CDD" id="cd23767">
    <property type="entry name" value="IQCD"/>
    <property type="match status" value="1"/>
</dbReference>
<feature type="compositionally biased region" description="Low complexity" evidence="1">
    <location>
        <begin position="1263"/>
        <end position="1272"/>
    </location>
</feature>
<feature type="region of interest" description="Disordered" evidence="1">
    <location>
        <begin position="2063"/>
        <end position="2108"/>
    </location>
</feature>
<feature type="region of interest" description="Disordered" evidence="1">
    <location>
        <begin position="1563"/>
        <end position="1689"/>
    </location>
</feature>
<feature type="compositionally biased region" description="Basic and acidic residues" evidence="1">
    <location>
        <begin position="142"/>
        <end position="155"/>
    </location>
</feature>
<evidence type="ECO:0000313" key="3">
    <source>
        <dbReference type="EMBL" id="KXZ50490.1"/>
    </source>
</evidence>
<dbReference type="PANTHER" id="PTHR36739">
    <property type="entry name" value="D-TAGATOSE-1,6-BISPHOSPHATE ALDOLASE SUBUNIT"/>
    <property type="match status" value="1"/>
</dbReference>
<feature type="domain" description="DUF7811" evidence="2">
    <location>
        <begin position="2141"/>
        <end position="2258"/>
    </location>
</feature>
<feature type="region of interest" description="Disordered" evidence="1">
    <location>
        <begin position="1483"/>
        <end position="1533"/>
    </location>
</feature>
<feature type="region of interest" description="Disordered" evidence="1">
    <location>
        <begin position="1234"/>
        <end position="1346"/>
    </location>
</feature>
<feature type="compositionally biased region" description="Low complexity" evidence="1">
    <location>
        <begin position="1747"/>
        <end position="1765"/>
    </location>
</feature>
<feature type="compositionally biased region" description="Basic residues" evidence="1">
    <location>
        <begin position="353"/>
        <end position="363"/>
    </location>
</feature>
<feature type="compositionally biased region" description="Low complexity" evidence="1">
    <location>
        <begin position="2020"/>
        <end position="2032"/>
    </location>
</feature>
<feature type="compositionally biased region" description="Low complexity" evidence="1">
    <location>
        <begin position="1325"/>
        <end position="1334"/>
    </location>
</feature>